<dbReference type="EMBL" id="CP075546">
    <property type="protein sequence ID" value="QVV89544.1"/>
    <property type="molecule type" value="Genomic_DNA"/>
</dbReference>
<dbReference type="PANTHER" id="PTHR38462:SF1">
    <property type="entry name" value="YPRB RIBONUCLEASE H-LIKE DOMAIN-CONTAINING PROTEIN"/>
    <property type="match status" value="1"/>
</dbReference>
<evidence type="ECO:0000313" key="3">
    <source>
        <dbReference type="Proteomes" id="UP000680656"/>
    </source>
</evidence>
<dbReference type="KEGG" id="mrtj:KHC33_03210"/>
<evidence type="ECO:0000259" key="1">
    <source>
        <dbReference type="Pfam" id="PF13482"/>
    </source>
</evidence>
<evidence type="ECO:0000313" key="2">
    <source>
        <dbReference type="EMBL" id="QVV89544.1"/>
    </source>
</evidence>
<dbReference type="Proteomes" id="UP000680656">
    <property type="component" value="Chromosome"/>
</dbReference>
<dbReference type="PANTHER" id="PTHR38462">
    <property type="entry name" value="EXONUCLEASE-LIKE PROTEIN"/>
    <property type="match status" value="1"/>
</dbReference>
<dbReference type="Pfam" id="PF13482">
    <property type="entry name" value="RNase_H_2"/>
    <property type="match status" value="1"/>
</dbReference>
<dbReference type="InterPro" id="IPR036397">
    <property type="entry name" value="RNaseH_sf"/>
</dbReference>
<protein>
    <submittedName>
        <fullName evidence="2">Ribonuclease H-like domain-containing protein</fullName>
    </submittedName>
</protein>
<dbReference type="GO" id="GO:0003676">
    <property type="term" value="F:nucleic acid binding"/>
    <property type="evidence" value="ECO:0007669"/>
    <property type="project" value="InterPro"/>
</dbReference>
<organism evidence="2 3">
    <name type="scientific">Methanospirillum purgamenti</name>
    <dbReference type="NCBI Taxonomy" id="2834276"/>
    <lineage>
        <taxon>Archaea</taxon>
        <taxon>Methanobacteriati</taxon>
        <taxon>Methanobacteriota</taxon>
        <taxon>Stenosarchaea group</taxon>
        <taxon>Methanomicrobia</taxon>
        <taxon>Methanomicrobiales</taxon>
        <taxon>Methanospirillaceae</taxon>
        <taxon>Methanospirillum</taxon>
    </lineage>
</organism>
<dbReference type="RefSeq" id="WP_214420336.1">
    <property type="nucleotide sequence ID" value="NZ_CP075546.1"/>
</dbReference>
<proteinExistence type="predicted"/>
<name>A0A8E7B2A0_9EURY</name>
<gene>
    <name evidence="2" type="ORF">KHC33_03210</name>
</gene>
<reference evidence="2 3" key="1">
    <citation type="submission" date="2021-05" db="EMBL/GenBank/DDBJ databases">
        <title>A novel Methanospirillum isolate from a pyrite-forming mixed culture.</title>
        <authorList>
            <person name="Bunk B."/>
            <person name="Sproer C."/>
            <person name="Spring S."/>
            <person name="Pester M."/>
        </authorList>
    </citation>
    <scope>NUCLEOTIDE SEQUENCE [LARGE SCALE GENOMIC DNA]</scope>
    <source>
        <strain evidence="2 3">J.3.6.1-F.2.7.3</strain>
    </source>
</reference>
<sequence length="361" mass="41595">MAGADLAGIGRRWQERIAAAPEYTVVPHDNVFRLGLNRYPVKESVFFEKNHLLSRLCREYEGTYLEDCLAGEEYTNQEGLYYVLHSRFSAPLMDTSITELDRLFRKELTLVRGIGPAMSVRLRNRGCKTLEDLAMQRKFRPLACSVLEVLEREPVDICRLLTARKGASHPLTLLTSGLFKPESFKFVDIETLGIFGRPLILIGLGYFKDGQFQVKQYLLRDFSEEAPALCAFLDEIPDDAVFVSFNGRSFDIPYIADRLAYYGLPPLPSVPHFDLLHPSRRLWKYTIPDCRLGTLESRILQITRDDDLPGALVPEWYCRYMQTHNPGPLVPIVEHNRQDVVSLAFLLTRLVREWYERLRFS</sequence>
<dbReference type="InterPro" id="IPR038720">
    <property type="entry name" value="YprB_RNase_H-like_dom"/>
</dbReference>
<dbReference type="GeneID" id="65096160"/>
<dbReference type="Gene3D" id="3.30.420.10">
    <property type="entry name" value="Ribonuclease H-like superfamily/Ribonuclease H"/>
    <property type="match status" value="1"/>
</dbReference>
<keyword evidence="3" id="KW-1185">Reference proteome</keyword>
<dbReference type="InterPro" id="IPR012337">
    <property type="entry name" value="RNaseH-like_sf"/>
</dbReference>
<dbReference type="SUPFAM" id="SSF53098">
    <property type="entry name" value="Ribonuclease H-like"/>
    <property type="match status" value="1"/>
</dbReference>
<dbReference type="AlphaFoldDB" id="A0A8E7B2A0"/>
<feature type="domain" description="YprB ribonuclease H-like" evidence="1">
    <location>
        <begin position="186"/>
        <end position="350"/>
    </location>
</feature>
<accession>A0A8E7B2A0</accession>